<dbReference type="InterPro" id="IPR011991">
    <property type="entry name" value="ArsR-like_HTH"/>
</dbReference>
<dbReference type="GO" id="GO:0005829">
    <property type="term" value="C:cytosol"/>
    <property type="evidence" value="ECO:0007669"/>
    <property type="project" value="TreeGrafter"/>
</dbReference>
<dbReference type="AlphaFoldDB" id="A0A133VHC9"/>
<keyword evidence="7" id="KW-1185">Reference proteome</keyword>
<dbReference type="SMART" id="SM00344">
    <property type="entry name" value="HTH_ASNC"/>
    <property type="match status" value="1"/>
</dbReference>
<feature type="domain" description="HTH asnC-type" evidence="4">
    <location>
        <begin position="5"/>
        <end position="67"/>
    </location>
</feature>
<proteinExistence type="predicted"/>
<keyword evidence="3" id="KW-0804">Transcription</keyword>
<dbReference type="Gene3D" id="1.10.10.10">
    <property type="entry name" value="Winged helix-like DNA-binding domain superfamily/Winged helix DNA-binding domain"/>
    <property type="match status" value="1"/>
</dbReference>
<dbReference type="PRINTS" id="PR00033">
    <property type="entry name" value="HTHASNC"/>
</dbReference>
<evidence type="ECO:0000256" key="1">
    <source>
        <dbReference type="ARBA" id="ARBA00023015"/>
    </source>
</evidence>
<organism evidence="6 7">
    <name type="scientific">candidate division MSBL1 archaeon SCGC-AAA382C18</name>
    <dbReference type="NCBI Taxonomy" id="1698281"/>
    <lineage>
        <taxon>Archaea</taxon>
        <taxon>Methanobacteriati</taxon>
        <taxon>Methanobacteriota</taxon>
        <taxon>candidate division MSBL1</taxon>
    </lineage>
</organism>
<keyword evidence="1" id="KW-0805">Transcription regulation</keyword>
<dbReference type="CDD" id="cd00090">
    <property type="entry name" value="HTH_ARSR"/>
    <property type="match status" value="1"/>
</dbReference>
<dbReference type="Pfam" id="PF13412">
    <property type="entry name" value="HTH_24"/>
    <property type="match status" value="1"/>
</dbReference>
<evidence type="ECO:0000259" key="4">
    <source>
        <dbReference type="PROSITE" id="PS50956"/>
    </source>
</evidence>
<name>A0A133VHC9_9EURY</name>
<sequence length="258" mass="28780">MTKKFDEIDKRIIYRLSQDARNKTASEIAEEMNVSPGTVRNRVRQLEEKNIIKGYHSNIDYERLGNKLTNLFKCSFSVQNREETARKALQIPGVINVRVIMAGHGGLHIKAVGEDTEDLAQIAEKISNLGIEIEDEDLIQQEYFRPYQPFGPEDKGKEAIIGFRKISENAEAVDIAIDGSAAVADKNLEEINNEGLITDDSLIVAIERENKTLTPRGNTQIIPGDIVTIFSSEGISEKNLKPFAGGEKINLEKEAARI</sequence>
<dbReference type="InterPro" id="IPR036721">
    <property type="entry name" value="RCK_C_sf"/>
</dbReference>
<dbReference type="Gene3D" id="3.30.70.1450">
    <property type="entry name" value="Regulator of K+ conductance, C-terminal domain"/>
    <property type="match status" value="1"/>
</dbReference>
<dbReference type="GO" id="GO:0008324">
    <property type="term" value="F:monoatomic cation transmembrane transporter activity"/>
    <property type="evidence" value="ECO:0007669"/>
    <property type="project" value="InterPro"/>
</dbReference>
<gene>
    <name evidence="6" type="ORF">AKJ52_02970</name>
</gene>
<dbReference type="Pfam" id="PF02080">
    <property type="entry name" value="TrkA_C"/>
    <property type="match status" value="1"/>
</dbReference>
<dbReference type="SUPFAM" id="SSF116726">
    <property type="entry name" value="TrkA C-terminal domain-like"/>
    <property type="match status" value="1"/>
</dbReference>
<accession>A0A133VHC9</accession>
<dbReference type="GO" id="GO:0006813">
    <property type="term" value="P:potassium ion transport"/>
    <property type="evidence" value="ECO:0007669"/>
    <property type="project" value="InterPro"/>
</dbReference>
<dbReference type="GO" id="GO:0043565">
    <property type="term" value="F:sequence-specific DNA binding"/>
    <property type="evidence" value="ECO:0007669"/>
    <property type="project" value="InterPro"/>
</dbReference>
<comment type="caution">
    <text evidence="6">The sequence shown here is derived from an EMBL/GenBank/DDBJ whole genome shotgun (WGS) entry which is preliminary data.</text>
</comment>
<evidence type="ECO:0000256" key="2">
    <source>
        <dbReference type="ARBA" id="ARBA00023125"/>
    </source>
</evidence>
<dbReference type="InterPro" id="IPR036388">
    <property type="entry name" value="WH-like_DNA-bd_sf"/>
</dbReference>
<dbReference type="InterPro" id="IPR006037">
    <property type="entry name" value="RCK_C"/>
</dbReference>
<feature type="domain" description="RCK C-terminal" evidence="5">
    <location>
        <begin position="158"/>
        <end position="246"/>
    </location>
</feature>
<protein>
    <submittedName>
        <fullName evidence="6">AsnC family transcriptional regulator</fullName>
    </submittedName>
</protein>
<dbReference type="PROSITE" id="PS50956">
    <property type="entry name" value="HTH_ASNC_2"/>
    <property type="match status" value="1"/>
</dbReference>
<dbReference type="PROSITE" id="PS51202">
    <property type="entry name" value="RCK_C"/>
    <property type="match status" value="1"/>
</dbReference>
<dbReference type="InterPro" id="IPR000485">
    <property type="entry name" value="AsnC-type_HTH_dom"/>
</dbReference>
<dbReference type="PANTHER" id="PTHR30154:SF34">
    <property type="entry name" value="TRANSCRIPTIONAL REGULATOR AZLB"/>
    <property type="match status" value="1"/>
</dbReference>
<dbReference type="Proteomes" id="UP000070404">
    <property type="component" value="Unassembled WGS sequence"/>
</dbReference>
<dbReference type="EMBL" id="LHYF01000069">
    <property type="protein sequence ID" value="KXB05824.1"/>
    <property type="molecule type" value="Genomic_DNA"/>
</dbReference>
<dbReference type="InterPro" id="IPR036390">
    <property type="entry name" value="WH_DNA-bd_sf"/>
</dbReference>
<dbReference type="PANTHER" id="PTHR30154">
    <property type="entry name" value="LEUCINE-RESPONSIVE REGULATORY PROTEIN"/>
    <property type="match status" value="1"/>
</dbReference>
<dbReference type="SUPFAM" id="SSF46785">
    <property type="entry name" value="Winged helix' DNA-binding domain"/>
    <property type="match status" value="1"/>
</dbReference>
<evidence type="ECO:0000313" key="7">
    <source>
        <dbReference type="Proteomes" id="UP000070404"/>
    </source>
</evidence>
<dbReference type="Gene3D" id="3.30.70.920">
    <property type="match status" value="1"/>
</dbReference>
<dbReference type="InterPro" id="IPR019888">
    <property type="entry name" value="Tscrpt_reg_AsnC-like"/>
</dbReference>
<dbReference type="GO" id="GO:0043200">
    <property type="term" value="P:response to amino acid"/>
    <property type="evidence" value="ECO:0007669"/>
    <property type="project" value="TreeGrafter"/>
</dbReference>
<evidence type="ECO:0000256" key="3">
    <source>
        <dbReference type="ARBA" id="ARBA00023163"/>
    </source>
</evidence>
<keyword evidence="2" id="KW-0238">DNA-binding</keyword>
<evidence type="ECO:0000259" key="5">
    <source>
        <dbReference type="PROSITE" id="PS51202"/>
    </source>
</evidence>
<evidence type="ECO:0000313" key="6">
    <source>
        <dbReference type="EMBL" id="KXB05824.1"/>
    </source>
</evidence>
<reference evidence="6 7" key="1">
    <citation type="journal article" date="2016" name="Sci. Rep.">
        <title>Metabolic traits of an uncultured archaeal lineage -MSBL1- from brine pools of the Red Sea.</title>
        <authorList>
            <person name="Mwirichia R."/>
            <person name="Alam I."/>
            <person name="Rashid M."/>
            <person name="Vinu M."/>
            <person name="Ba-Alawi W."/>
            <person name="Anthony Kamau A."/>
            <person name="Kamanda Ngugi D."/>
            <person name="Goker M."/>
            <person name="Klenk H.P."/>
            <person name="Bajic V."/>
            <person name="Stingl U."/>
        </authorList>
    </citation>
    <scope>NUCLEOTIDE SEQUENCE [LARGE SCALE GENOMIC DNA]</scope>
    <source>
        <strain evidence="6">SCGC-AAA382C18</strain>
    </source>
</reference>